<evidence type="ECO:0000313" key="4">
    <source>
        <dbReference type="Proteomes" id="UP000028712"/>
    </source>
</evidence>
<proteinExistence type="predicted"/>
<dbReference type="Proteomes" id="UP000028712">
    <property type="component" value="Unassembled WGS sequence"/>
</dbReference>
<keyword evidence="1" id="KW-0472">Membrane</keyword>
<sequence>MEKKTTSERKLFFISAIIGILFSFPLTGFIYGFTVCKDCGEGITGFFGRIFIGLIEAVLTTITLGNPWDNEGGTTSTNLRFYVFLTALIITLVLFFILKKKREVSIE</sequence>
<reference evidence="3 5" key="2">
    <citation type="submission" date="2016-11" db="EMBL/GenBank/DDBJ databases">
        <title>Whole genomes of Flavobacteriaceae.</title>
        <authorList>
            <person name="Stine C."/>
            <person name="Li C."/>
            <person name="Tadesse D."/>
        </authorList>
    </citation>
    <scope>NUCLEOTIDE SEQUENCE [LARGE SCALE GENOMIC DNA]</scope>
    <source>
        <strain evidence="3 5">ATCC 29551</strain>
    </source>
</reference>
<evidence type="ECO:0000313" key="5">
    <source>
        <dbReference type="Proteomes" id="UP000198424"/>
    </source>
</evidence>
<keyword evidence="1" id="KW-0812">Transmembrane</keyword>
<gene>
    <name evidence="3" type="ORF">B0A62_19625</name>
    <name evidence="2" type="ORF">IW20_17595</name>
</gene>
<name>A0A086AAC0_FLAHY</name>
<dbReference type="RefSeq" id="WP_035625056.1">
    <property type="nucleotide sequence ID" value="NZ_JBEWQG010000024.1"/>
</dbReference>
<dbReference type="STRING" id="991.IW20_17595"/>
<dbReference type="AlphaFoldDB" id="A0A086AAC0"/>
<dbReference type="Proteomes" id="UP000198424">
    <property type="component" value="Unassembled WGS sequence"/>
</dbReference>
<dbReference type="EMBL" id="JPRM01000028">
    <property type="protein sequence ID" value="KFF13634.1"/>
    <property type="molecule type" value="Genomic_DNA"/>
</dbReference>
<feature type="transmembrane region" description="Helical" evidence="1">
    <location>
        <begin position="12"/>
        <end position="34"/>
    </location>
</feature>
<dbReference type="OrthoDB" id="1376891at2"/>
<organism evidence="2 4">
    <name type="scientific">Flavobacterium hydatis</name>
    <name type="common">Cytophaga aquatilis</name>
    <dbReference type="NCBI Taxonomy" id="991"/>
    <lineage>
        <taxon>Bacteria</taxon>
        <taxon>Pseudomonadati</taxon>
        <taxon>Bacteroidota</taxon>
        <taxon>Flavobacteriia</taxon>
        <taxon>Flavobacteriales</taxon>
        <taxon>Flavobacteriaceae</taxon>
        <taxon>Flavobacterium</taxon>
    </lineage>
</organism>
<comment type="caution">
    <text evidence="2">The sequence shown here is derived from an EMBL/GenBank/DDBJ whole genome shotgun (WGS) entry which is preliminary data.</text>
</comment>
<feature type="transmembrane region" description="Helical" evidence="1">
    <location>
        <begin position="79"/>
        <end position="98"/>
    </location>
</feature>
<evidence type="ECO:0000313" key="2">
    <source>
        <dbReference type="EMBL" id="KFF13634.1"/>
    </source>
</evidence>
<keyword evidence="5" id="KW-1185">Reference proteome</keyword>
<accession>A0A086AAC0</accession>
<protein>
    <submittedName>
        <fullName evidence="2">Uncharacterized protein</fullName>
    </submittedName>
</protein>
<evidence type="ECO:0000313" key="3">
    <source>
        <dbReference type="EMBL" id="OXA90284.1"/>
    </source>
</evidence>
<evidence type="ECO:0000256" key="1">
    <source>
        <dbReference type="SAM" id="Phobius"/>
    </source>
</evidence>
<reference evidence="2 4" key="1">
    <citation type="submission" date="2014-07" db="EMBL/GenBank/DDBJ databases">
        <title>Genome of Flavobacterium hydatis DSM 2063.</title>
        <authorList>
            <person name="Pipes S.E."/>
            <person name="Stropko S.J."/>
            <person name="Newman J.D."/>
        </authorList>
    </citation>
    <scope>NUCLEOTIDE SEQUENCE [LARGE SCALE GENOMIC DNA]</scope>
    <source>
        <strain evidence="2 4">DSM 2063</strain>
    </source>
</reference>
<dbReference type="EMBL" id="MUGY01000028">
    <property type="protein sequence ID" value="OXA90284.1"/>
    <property type="molecule type" value="Genomic_DNA"/>
</dbReference>
<keyword evidence="1" id="KW-1133">Transmembrane helix</keyword>
<feature type="transmembrane region" description="Helical" evidence="1">
    <location>
        <begin position="46"/>
        <end position="67"/>
    </location>
</feature>